<dbReference type="AlphaFoldDB" id="A0AAN5D9Y7"/>
<organism evidence="1 2">
    <name type="scientific">Pristionchus mayeri</name>
    <dbReference type="NCBI Taxonomy" id="1317129"/>
    <lineage>
        <taxon>Eukaryota</taxon>
        <taxon>Metazoa</taxon>
        <taxon>Ecdysozoa</taxon>
        <taxon>Nematoda</taxon>
        <taxon>Chromadorea</taxon>
        <taxon>Rhabditida</taxon>
        <taxon>Rhabditina</taxon>
        <taxon>Diplogasteromorpha</taxon>
        <taxon>Diplogasteroidea</taxon>
        <taxon>Neodiplogasteridae</taxon>
        <taxon>Pristionchus</taxon>
    </lineage>
</organism>
<dbReference type="EMBL" id="BTRK01000006">
    <property type="protein sequence ID" value="GMR59194.1"/>
    <property type="molecule type" value="Genomic_DNA"/>
</dbReference>
<reference evidence="2" key="1">
    <citation type="submission" date="2022-10" db="EMBL/GenBank/DDBJ databases">
        <title>Genome assembly of Pristionchus species.</title>
        <authorList>
            <person name="Yoshida K."/>
            <person name="Sommer R.J."/>
        </authorList>
    </citation>
    <scope>NUCLEOTIDE SEQUENCE [LARGE SCALE GENOMIC DNA]</scope>
    <source>
        <strain evidence="2">RS5460</strain>
    </source>
</reference>
<protein>
    <submittedName>
        <fullName evidence="1">Uncharacterized protein</fullName>
    </submittedName>
</protein>
<comment type="caution">
    <text evidence="1">The sequence shown here is derived from an EMBL/GenBank/DDBJ whole genome shotgun (WGS) entry which is preliminary data.</text>
</comment>
<keyword evidence="2" id="KW-1185">Reference proteome</keyword>
<evidence type="ECO:0000313" key="1">
    <source>
        <dbReference type="EMBL" id="GMR59194.1"/>
    </source>
</evidence>
<name>A0AAN5D9Y7_9BILA</name>
<proteinExistence type="predicted"/>
<dbReference type="Proteomes" id="UP001328107">
    <property type="component" value="Unassembled WGS sequence"/>
</dbReference>
<gene>
    <name evidence="1" type="ORF">PMAYCL1PPCAC_29389</name>
</gene>
<evidence type="ECO:0000313" key="2">
    <source>
        <dbReference type="Proteomes" id="UP001328107"/>
    </source>
</evidence>
<sequence length="106" mass="12603">MKMERLVRRTGGTMEEWQEWREKRRVERMRSLLRTTMMKTLRMVATRMRTKRERKKAIVMMIWKSNAHSPRSIHPIASKLPSLSCGLTNLVSYLNCPVPWPTNFIG</sequence>
<accession>A0AAN5D9Y7</accession>